<keyword evidence="6 7" id="KW-0862">Zinc</keyword>
<evidence type="ECO:0000313" key="9">
    <source>
        <dbReference type="EMBL" id="MEN3931684.1"/>
    </source>
</evidence>
<dbReference type="SMART" id="SM00849">
    <property type="entry name" value="Lactamase_B"/>
    <property type="match status" value="1"/>
</dbReference>
<evidence type="ECO:0000313" key="10">
    <source>
        <dbReference type="Proteomes" id="UP001418637"/>
    </source>
</evidence>
<dbReference type="InterPro" id="IPR050110">
    <property type="entry name" value="Glyoxalase_II_hydrolase"/>
</dbReference>
<dbReference type="Proteomes" id="UP001418637">
    <property type="component" value="Unassembled WGS sequence"/>
</dbReference>
<dbReference type="CDD" id="cd07723">
    <property type="entry name" value="hydroxyacylglutathione_hydrolase_MBL-fold"/>
    <property type="match status" value="1"/>
</dbReference>
<dbReference type="HAMAP" id="MF_01374">
    <property type="entry name" value="Glyoxalase_2"/>
    <property type="match status" value="1"/>
</dbReference>
<dbReference type="InterPro" id="IPR001279">
    <property type="entry name" value="Metallo-B-lactamas"/>
</dbReference>
<gene>
    <name evidence="7 9" type="primary">gloB</name>
    <name evidence="9" type="ORF">WJT86_11525</name>
</gene>
<comment type="caution">
    <text evidence="9">The sequence shown here is derived from an EMBL/GenBank/DDBJ whole genome shotgun (WGS) entry which is preliminary data.</text>
</comment>
<dbReference type="PANTHER" id="PTHR43705:SF1">
    <property type="entry name" value="HYDROXYACYLGLUTATHIONE HYDROLASE GLOB"/>
    <property type="match status" value="1"/>
</dbReference>
<comment type="cofactor">
    <cofactor evidence="7">
        <name>Zn(2+)</name>
        <dbReference type="ChEBI" id="CHEBI:29105"/>
    </cofactor>
    <text evidence="7">Binds 2 Zn(2+) ions per subunit.</text>
</comment>
<evidence type="ECO:0000256" key="7">
    <source>
        <dbReference type="HAMAP-Rule" id="MF_01374"/>
    </source>
</evidence>
<dbReference type="RefSeq" id="WP_346337725.1">
    <property type="nucleotide sequence ID" value="NZ_JBBYXI010000004.1"/>
</dbReference>
<accession>A0ABV0BL25</accession>
<protein>
    <recommendedName>
        <fullName evidence="7">Hydroxyacylglutathione hydrolase</fullName>
        <ecNumber evidence="7">3.1.2.6</ecNumber>
    </recommendedName>
    <alternativeName>
        <fullName evidence="7">Glyoxalase II</fullName>
        <shortName evidence="7">Glx II</shortName>
    </alternativeName>
</protein>
<keyword evidence="5 7" id="KW-0378">Hydrolase</keyword>
<keyword evidence="4 7" id="KW-0479">Metal-binding</keyword>
<comment type="pathway">
    <text evidence="2 7">Secondary metabolite metabolism; methylglyoxal degradation; (R)-lactate from methylglyoxal: step 2/2.</text>
</comment>
<reference evidence="9 10" key="1">
    <citation type="submission" date="2024-04" db="EMBL/GenBank/DDBJ databases">
        <title>A novel species isolated from cricket.</title>
        <authorList>
            <person name="Wang H.-C."/>
        </authorList>
    </citation>
    <scope>NUCLEOTIDE SEQUENCE [LARGE SCALE GENOMIC DNA]</scope>
    <source>
        <strain evidence="9 10">WL0021</strain>
    </source>
</reference>
<dbReference type="InterPro" id="IPR017782">
    <property type="entry name" value="Hydroxyacylglutathione_Hdrlase"/>
</dbReference>
<dbReference type="InterPro" id="IPR032282">
    <property type="entry name" value="HAGH_C"/>
</dbReference>
<dbReference type="Gene3D" id="3.60.15.10">
    <property type="entry name" value="Ribonuclease Z/Hydroxyacylglutathione hydrolase-like"/>
    <property type="match status" value="1"/>
</dbReference>
<evidence type="ECO:0000256" key="6">
    <source>
        <dbReference type="ARBA" id="ARBA00022833"/>
    </source>
</evidence>
<dbReference type="EMBL" id="JBBYXI010000004">
    <property type="protein sequence ID" value="MEN3931684.1"/>
    <property type="molecule type" value="Genomic_DNA"/>
</dbReference>
<dbReference type="InterPro" id="IPR035680">
    <property type="entry name" value="Clx_II_MBL"/>
</dbReference>
<feature type="binding site" evidence="7">
    <location>
        <position position="133"/>
    </location>
    <ligand>
        <name>Zn(2+)</name>
        <dbReference type="ChEBI" id="CHEBI:29105"/>
        <label>1</label>
    </ligand>
</feature>
<feature type="binding site" evidence="7">
    <location>
        <position position="133"/>
    </location>
    <ligand>
        <name>Zn(2+)</name>
        <dbReference type="ChEBI" id="CHEBI:29105"/>
        <label>2</label>
    </ligand>
</feature>
<dbReference type="InterPro" id="IPR036866">
    <property type="entry name" value="RibonucZ/Hydroxyglut_hydro"/>
</dbReference>
<keyword evidence="10" id="KW-1185">Reference proteome</keyword>
<comment type="function">
    <text evidence="7">Thiolesterase that catalyzes the hydrolysis of S-D-lactoyl-glutathione to form glutathione and D-lactic acid.</text>
</comment>
<dbReference type="PIRSF" id="PIRSF005457">
    <property type="entry name" value="Glx"/>
    <property type="match status" value="1"/>
</dbReference>
<comment type="catalytic activity">
    <reaction evidence="1 7">
        <text>an S-(2-hydroxyacyl)glutathione + H2O = a 2-hydroxy carboxylate + glutathione + H(+)</text>
        <dbReference type="Rhea" id="RHEA:21864"/>
        <dbReference type="ChEBI" id="CHEBI:15377"/>
        <dbReference type="ChEBI" id="CHEBI:15378"/>
        <dbReference type="ChEBI" id="CHEBI:57925"/>
        <dbReference type="ChEBI" id="CHEBI:58896"/>
        <dbReference type="ChEBI" id="CHEBI:71261"/>
        <dbReference type="EC" id="3.1.2.6"/>
    </reaction>
</comment>
<evidence type="ECO:0000256" key="5">
    <source>
        <dbReference type="ARBA" id="ARBA00022801"/>
    </source>
</evidence>
<feature type="binding site" evidence="7">
    <location>
        <position position="61"/>
    </location>
    <ligand>
        <name>Zn(2+)</name>
        <dbReference type="ChEBI" id="CHEBI:29105"/>
        <label>2</label>
    </ligand>
</feature>
<evidence type="ECO:0000256" key="3">
    <source>
        <dbReference type="ARBA" id="ARBA00006759"/>
    </source>
</evidence>
<comment type="subunit">
    <text evidence="7">Monomer.</text>
</comment>
<dbReference type="GO" id="GO:0004416">
    <property type="term" value="F:hydroxyacylglutathione hydrolase activity"/>
    <property type="evidence" value="ECO:0007669"/>
    <property type="project" value="UniProtKB-EC"/>
</dbReference>
<feature type="binding site" evidence="7">
    <location>
        <position position="60"/>
    </location>
    <ligand>
        <name>Zn(2+)</name>
        <dbReference type="ChEBI" id="CHEBI:29105"/>
        <label>2</label>
    </ligand>
</feature>
<name>A0ABV0BL25_9HYPH</name>
<feature type="domain" description="Metallo-beta-lactamase" evidence="8">
    <location>
        <begin position="13"/>
        <end position="170"/>
    </location>
</feature>
<dbReference type="EC" id="3.1.2.6" evidence="7"/>
<feature type="binding site" evidence="7">
    <location>
        <position position="56"/>
    </location>
    <ligand>
        <name>Zn(2+)</name>
        <dbReference type="ChEBI" id="CHEBI:29105"/>
        <label>1</label>
    </ligand>
</feature>
<evidence type="ECO:0000256" key="1">
    <source>
        <dbReference type="ARBA" id="ARBA00001623"/>
    </source>
</evidence>
<organism evidence="9 10">
    <name type="scientific">Hohaiivirga grylli</name>
    <dbReference type="NCBI Taxonomy" id="3133970"/>
    <lineage>
        <taxon>Bacteria</taxon>
        <taxon>Pseudomonadati</taxon>
        <taxon>Pseudomonadota</taxon>
        <taxon>Alphaproteobacteria</taxon>
        <taxon>Hyphomicrobiales</taxon>
        <taxon>Methylobacteriaceae</taxon>
        <taxon>Hohaiivirga</taxon>
    </lineage>
</organism>
<dbReference type="PANTHER" id="PTHR43705">
    <property type="entry name" value="HYDROXYACYLGLUTATHIONE HYDROLASE"/>
    <property type="match status" value="1"/>
</dbReference>
<dbReference type="Pfam" id="PF16123">
    <property type="entry name" value="HAGH_C"/>
    <property type="match status" value="1"/>
</dbReference>
<evidence type="ECO:0000256" key="4">
    <source>
        <dbReference type="ARBA" id="ARBA00022723"/>
    </source>
</evidence>
<sequence length="254" mass="28347">MPLEIKVFRCLSDNIGVLVRDADAGLCIAVDAPDSDTIIKHLDDSDWQLTDILVTHSHTDHVQGIAALKDKYGCFVTAPLKAEDIIPEADAFVSEGDLISLGELEIDVIETPGHCDDHVAYIVQSHGIAFVGDVLFTLGCGRVFGDYQDMWDSIERLRNLPDDIQIFCGHDYTLSNGRFALAVEPDNHRLKERFAEAEKLAAENRFMVPFALVDEKATNPFLRVEVPEVSRSVNMEGAAPFEVFKALREWKNKF</sequence>
<feature type="binding site" evidence="7">
    <location>
        <position position="114"/>
    </location>
    <ligand>
        <name>Zn(2+)</name>
        <dbReference type="ChEBI" id="CHEBI:29105"/>
        <label>1</label>
    </ligand>
</feature>
<proteinExistence type="inferred from homology"/>
<dbReference type="Pfam" id="PF00753">
    <property type="entry name" value="Lactamase_B"/>
    <property type="match status" value="1"/>
</dbReference>
<evidence type="ECO:0000259" key="8">
    <source>
        <dbReference type="SMART" id="SM00849"/>
    </source>
</evidence>
<dbReference type="SUPFAM" id="SSF56281">
    <property type="entry name" value="Metallo-hydrolase/oxidoreductase"/>
    <property type="match status" value="1"/>
</dbReference>
<evidence type="ECO:0000256" key="2">
    <source>
        <dbReference type="ARBA" id="ARBA00004963"/>
    </source>
</evidence>
<dbReference type="NCBIfam" id="TIGR03413">
    <property type="entry name" value="GSH_gloB"/>
    <property type="match status" value="1"/>
</dbReference>
<comment type="similarity">
    <text evidence="3 7">Belongs to the metallo-beta-lactamase superfamily. Glyoxalase II family.</text>
</comment>
<feature type="binding site" evidence="7">
    <location>
        <position position="58"/>
    </location>
    <ligand>
        <name>Zn(2+)</name>
        <dbReference type="ChEBI" id="CHEBI:29105"/>
        <label>1</label>
    </ligand>
</feature>
<feature type="binding site" evidence="7">
    <location>
        <position position="170"/>
    </location>
    <ligand>
        <name>Zn(2+)</name>
        <dbReference type="ChEBI" id="CHEBI:29105"/>
        <label>2</label>
    </ligand>
</feature>